<dbReference type="SUPFAM" id="SSF82784">
    <property type="entry name" value="OsmC-like"/>
    <property type="match status" value="1"/>
</dbReference>
<keyword evidence="2" id="KW-1185">Reference proteome</keyword>
<dbReference type="InterPro" id="IPR052707">
    <property type="entry name" value="OsmC_Ohr_Peroxiredoxin"/>
</dbReference>
<proteinExistence type="predicted"/>
<dbReference type="PANTHER" id="PTHR42830:SF2">
    <property type="entry name" value="OSMC_OHR FAMILY PROTEIN"/>
    <property type="match status" value="1"/>
</dbReference>
<organism evidence="1 2">
    <name type="scientific">Pectobacterium betavasculorum</name>
    <dbReference type="NCBI Taxonomy" id="55207"/>
    <lineage>
        <taxon>Bacteria</taxon>
        <taxon>Pseudomonadati</taxon>
        <taxon>Pseudomonadota</taxon>
        <taxon>Gammaproteobacteria</taxon>
        <taxon>Enterobacterales</taxon>
        <taxon>Pectobacteriaceae</taxon>
        <taxon>Pectobacterium</taxon>
    </lineage>
</organism>
<dbReference type="EMBL" id="JQHL01000001">
    <property type="protein sequence ID" value="KFX22079.1"/>
    <property type="molecule type" value="Genomic_DNA"/>
</dbReference>
<dbReference type="InterPro" id="IPR015946">
    <property type="entry name" value="KH_dom-like_a/b"/>
</dbReference>
<dbReference type="Proteomes" id="UP000032869">
    <property type="component" value="Unassembled WGS sequence"/>
</dbReference>
<dbReference type="Gene3D" id="3.30.300.20">
    <property type="match status" value="1"/>
</dbReference>
<evidence type="ECO:0000313" key="1">
    <source>
        <dbReference type="EMBL" id="KFX22079.1"/>
    </source>
</evidence>
<sequence length="166" mass="18510">MSEYRASICWQRDGQDFIDNRYSRLHQWQFDGGITLRASSSPHVVPLPFSLEDAVDPEEALVASLSSCHMLWFLSIAAKKRFCVDDYQDRAVGTMGVNAAGKMAMLNVTLYPQVTFSGEKQPTAEQYAMLHELAHDACYIAHSVNFPVNCEPTLGTKSRTGDCAKK</sequence>
<gene>
    <name evidence="1" type="ORF">JV35_02660</name>
</gene>
<evidence type="ECO:0000313" key="2">
    <source>
        <dbReference type="Proteomes" id="UP000032869"/>
    </source>
</evidence>
<dbReference type="InterPro" id="IPR003718">
    <property type="entry name" value="OsmC/Ohr_fam"/>
</dbReference>
<protein>
    <submittedName>
        <fullName evidence="1">Peroxiredoxin</fullName>
    </submittedName>
</protein>
<accession>A0ABR4V3J5</accession>
<reference evidence="1 2" key="1">
    <citation type="submission" date="2014-08" db="EMBL/GenBank/DDBJ databases">
        <title>Genome sequences of NCPPB Pectobacterium isolates.</title>
        <authorList>
            <person name="Glover R.H."/>
            <person name="Sapp M."/>
            <person name="Elphinstone J."/>
        </authorList>
    </citation>
    <scope>NUCLEOTIDE SEQUENCE [LARGE SCALE GENOMIC DNA]</scope>
    <source>
        <strain evidence="1 2">NCPPB 2793</strain>
    </source>
</reference>
<comment type="caution">
    <text evidence="1">The sequence shown here is derived from an EMBL/GenBank/DDBJ whole genome shotgun (WGS) entry which is preliminary data.</text>
</comment>
<name>A0ABR4V3J5_9GAMM</name>
<dbReference type="InterPro" id="IPR036102">
    <property type="entry name" value="OsmC/Ohrsf"/>
</dbReference>
<dbReference type="PANTHER" id="PTHR42830">
    <property type="entry name" value="OSMOTICALLY INDUCIBLE FAMILY PROTEIN"/>
    <property type="match status" value="1"/>
</dbReference>
<dbReference type="Pfam" id="PF02566">
    <property type="entry name" value="OsmC"/>
    <property type="match status" value="1"/>
</dbReference>
<dbReference type="RefSeq" id="WP_039299490.1">
    <property type="nucleotide sequence ID" value="NZ_JAODTE010000001.1"/>
</dbReference>